<protein>
    <submittedName>
        <fullName evidence="1">Uncharacterized protein</fullName>
    </submittedName>
</protein>
<gene>
    <name evidence="1" type="ORF">KK1_047942</name>
</gene>
<evidence type="ECO:0000313" key="1">
    <source>
        <dbReference type="EMBL" id="KYP77408.1"/>
    </source>
</evidence>
<sequence length="230" mass="26963">MHATNEGQNIDTDTEDENVEPLVNENNVQQFEVSSYKFYKLLKEVEQDLYPGCKKFTKLSFLVHLYHLKCLNGWSDKSFSMLLELLNDALLEENTLPKSFYDTKKIILGLGLGYEKIHACPNDCILYKNDLSNDEKCPKCNFSRWKNNSNDSKFQFVPELSEQTKRILKDNMSNKWRQFKHDLKSKAYDASKTEEEMVANILDKRVDPSQYRDLVHHWCSKKGQVSIYII</sequence>
<name>A0A151UDV1_CAJCA</name>
<dbReference type="PANTHER" id="PTHR10775:SF182">
    <property type="entry name" value="TRANSPOSON, EN_SPM-LIKE, TRANSPOSASE-ASSOCIATED DOMAIN PROTEIN-RELATED"/>
    <property type="match status" value="1"/>
</dbReference>
<dbReference type="AlphaFoldDB" id="A0A151UDV1"/>
<evidence type="ECO:0000313" key="2">
    <source>
        <dbReference type="Proteomes" id="UP000075243"/>
    </source>
</evidence>
<reference evidence="1" key="1">
    <citation type="journal article" date="2012" name="Nat. Biotechnol.">
        <title>Draft genome sequence of pigeonpea (Cajanus cajan), an orphan legume crop of resource-poor farmers.</title>
        <authorList>
            <person name="Varshney R.K."/>
            <person name="Chen W."/>
            <person name="Li Y."/>
            <person name="Bharti A.K."/>
            <person name="Saxena R.K."/>
            <person name="Schlueter J.A."/>
            <person name="Donoghue M.T."/>
            <person name="Azam S."/>
            <person name="Fan G."/>
            <person name="Whaley A.M."/>
            <person name="Farmer A.D."/>
            <person name="Sheridan J."/>
            <person name="Iwata A."/>
            <person name="Tuteja R."/>
            <person name="Penmetsa R.V."/>
            <person name="Wu W."/>
            <person name="Upadhyaya H.D."/>
            <person name="Yang S.P."/>
            <person name="Shah T."/>
            <person name="Saxena K.B."/>
            <person name="Michael T."/>
            <person name="McCombie W.R."/>
            <person name="Yang B."/>
            <person name="Zhang G."/>
            <person name="Yang H."/>
            <person name="Wang J."/>
            <person name="Spillane C."/>
            <person name="Cook D.R."/>
            <person name="May G.D."/>
            <person name="Xu X."/>
            <person name="Jackson S.A."/>
        </authorList>
    </citation>
    <scope>NUCLEOTIDE SEQUENCE [LARGE SCALE GENOMIC DNA]</scope>
</reference>
<accession>A0A151UDV1</accession>
<dbReference type="Proteomes" id="UP000075243">
    <property type="component" value="Unassembled WGS sequence"/>
</dbReference>
<dbReference type="EMBL" id="AGCT01021305">
    <property type="protein sequence ID" value="KYP77408.1"/>
    <property type="molecule type" value="Genomic_DNA"/>
</dbReference>
<comment type="caution">
    <text evidence="1">The sequence shown here is derived from an EMBL/GenBank/DDBJ whole genome shotgun (WGS) entry which is preliminary data.</text>
</comment>
<dbReference type="Gramene" id="C.cajan_46882.t">
    <property type="protein sequence ID" value="C.cajan_46882.t"/>
    <property type="gene ID" value="C.cajan_46882"/>
</dbReference>
<keyword evidence="2" id="KW-1185">Reference proteome</keyword>
<organism evidence="1 2">
    <name type="scientific">Cajanus cajan</name>
    <name type="common">Pigeon pea</name>
    <name type="synonym">Cajanus indicus</name>
    <dbReference type="NCBI Taxonomy" id="3821"/>
    <lineage>
        <taxon>Eukaryota</taxon>
        <taxon>Viridiplantae</taxon>
        <taxon>Streptophyta</taxon>
        <taxon>Embryophyta</taxon>
        <taxon>Tracheophyta</taxon>
        <taxon>Spermatophyta</taxon>
        <taxon>Magnoliopsida</taxon>
        <taxon>eudicotyledons</taxon>
        <taxon>Gunneridae</taxon>
        <taxon>Pentapetalae</taxon>
        <taxon>rosids</taxon>
        <taxon>fabids</taxon>
        <taxon>Fabales</taxon>
        <taxon>Fabaceae</taxon>
        <taxon>Papilionoideae</taxon>
        <taxon>50 kb inversion clade</taxon>
        <taxon>NPAAA clade</taxon>
        <taxon>indigoferoid/millettioid clade</taxon>
        <taxon>Phaseoleae</taxon>
        <taxon>Cajanus</taxon>
    </lineage>
</organism>
<dbReference type="PANTHER" id="PTHR10775">
    <property type="entry name" value="OS08G0208400 PROTEIN"/>
    <property type="match status" value="1"/>
</dbReference>
<proteinExistence type="predicted"/>